<accession>A0A218P3A9</accession>
<reference evidence="3 4" key="1">
    <citation type="submission" date="2016-03" db="EMBL/GenBank/DDBJ databases">
        <title>Complete genome sequence of Thermococcus celer.</title>
        <authorList>
            <person name="Oger P.M."/>
        </authorList>
    </citation>
    <scope>NUCLEOTIDE SEQUENCE [LARGE SCALE GENOMIC DNA]</scope>
    <source>
        <strain evidence="3 4">Vu 13</strain>
    </source>
</reference>
<sequence>MELTVSLPVFIADLILLAVIGYAAFYGLKRVNRYEGALSRFITITTLSLLLAFIGRVIDVVDDFIGNQSVLFYIEETLYFFSIIGVTYGVINYIGNVEKRIFPVPSGEAFGGELVPGGFMYLGDNLGEILEFLKKAEIPAMVVTRSPWRYEGAPENVRTLWVTQAAENGVGPTKLHVILDGAVKFFRSGGKLVVIDCLEVLVLYNDFQSVFRFLSTLKDYAIETGSTVLLLVDESTIDERQMSLLRREFTPVKSLRELLRTSP</sequence>
<feature type="transmembrane region" description="Helical" evidence="1">
    <location>
        <begin position="78"/>
        <end position="95"/>
    </location>
</feature>
<evidence type="ECO:0000313" key="4">
    <source>
        <dbReference type="Proteomes" id="UP000197156"/>
    </source>
</evidence>
<dbReference type="GeneID" id="33324598"/>
<dbReference type="OrthoDB" id="86083at2157"/>
<dbReference type="PANTHER" id="PTHR33531">
    <property type="entry name" value="RUBRERYTHRIN SUBFAMILY"/>
    <property type="match status" value="1"/>
</dbReference>
<dbReference type="Proteomes" id="UP000197156">
    <property type="component" value="Chromosome"/>
</dbReference>
<dbReference type="EMBL" id="CP014854">
    <property type="protein sequence ID" value="ASI99412.1"/>
    <property type="molecule type" value="Genomic_DNA"/>
</dbReference>
<keyword evidence="1" id="KW-0472">Membrane</keyword>
<dbReference type="KEGG" id="tce:A3L02_07515"/>
<name>A0A218P3A9_THECE</name>
<dbReference type="PANTHER" id="PTHR33531:SF7">
    <property type="entry name" value="HYPOTHETICAL MEMBRANE PROTEIN, CONSERVED"/>
    <property type="match status" value="1"/>
</dbReference>
<evidence type="ECO:0000259" key="2">
    <source>
        <dbReference type="Pfam" id="PF05763"/>
    </source>
</evidence>
<feature type="transmembrane region" description="Helical" evidence="1">
    <location>
        <begin position="6"/>
        <end position="25"/>
    </location>
</feature>
<gene>
    <name evidence="3" type="ORF">A3L02_07515</name>
</gene>
<dbReference type="RefSeq" id="WP_088863340.1">
    <property type="nucleotide sequence ID" value="NZ_CP014854.1"/>
</dbReference>
<keyword evidence="1" id="KW-1133">Transmembrane helix</keyword>
<proteinExistence type="predicted"/>
<protein>
    <recommendedName>
        <fullName evidence="2">DUF835 domain-containing protein</fullName>
    </recommendedName>
</protein>
<evidence type="ECO:0000256" key="1">
    <source>
        <dbReference type="SAM" id="Phobius"/>
    </source>
</evidence>
<keyword evidence="1" id="KW-0812">Transmembrane</keyword>
<organism evidence="3 4">
    <name type="scientific">Thermococcus celer Vu 13 = JCM 8558</name>
    <dbReference type="NCBI Taxonomy" id="1293037"/>
    <lineage>
        <taxon>Archaea</taxon>
        <taxon>Methanobacteriati</taxon>
        <taxon>Methanobacteriota</taxon>
        <taxon>Thermococci</taxon>
        <taxon>Thermococcales</taxon>
        <taxon>Thermococcaceae</taxon>
        <taxon>Thermococcus</taxon>
    </lineage>
</organism>
<feature type="domain" description="DUF835" evidence="2">
    <location>
        <begin position="128"/>
        <end position="249"/>
    </location>
</feature>
<keyword evidence="4" id="KW-1185">Reference proteome</keyword>
<feature type="transmembrane region" description="Helical" evidence="1">
    <location>
        <begin position="37"/>
        <end position="58"/>
    </location>
</feature>
<dbReference type="AlphaFoldDB" id="A0A218P3A9"/>
<dbReference type="Pfam" id="PF05763">
    <property type="entry name" value="DUF835"/>
    <property type="match status" value="1"/>
</dbReference>
<dbReference type="InterPro" id="IPR008553">
    <property type="entry name" value="DUF835"/>
</dbReference>
<evidence type="ECO:0000313" key="3">
    <source>
        <dbReference type="EMBL" id="ASI99412.1"/>
    </source>
</evidence>